<dbReference type="Pfam" id="PF00551">
    <property type="entry name" value="Formyl_trans_N"/>
    <property type="match status" value="1"/>
</dbReference>
<dbReference type="InterPro" id="IPR036477">
    <property type="entry name" value="Formyl_transf_N_sf"/>
</dbReference>
<dbReference type="AlphaFoldDB" id="A0A382HSS0"/>
<dbReference type="EMBL" id="UINC01063118">
    <property type="protein sequence ID" value="SVB90406.1"/>
    <property type="molecule type" value="Genomic_DNA"/>
</dbReference>
<dbReference type="InterPro" id="IPR002376">
    <property type="entry name" value="Formyl_transf_N"/>
</dbReference>
<feature type="domain" description="Formyl transferase N-terminal" evidence="1">
    <location>
        <begin position="85"/>
        <end position="178"/>
    </location>
</feature>
<evidence type="ECO:0000313" key="2">
    <source>
        <dbReference type="EMBL" id="SVB90406.1"/>
    </source>
</evidence>
<name>A0A382HSS0_9ZZZZ</name>
<gene>
    <name evidence="2" type="ORF">METZ01_LOCUS243260</name>
</gene>
<sequence>MKKNKLLVITGNQLVHTYFLNQLGLHFKLSAVFFESVQYPDPPFKSNRERVTWDEFFLSRHKTEESLLQFCKKSRTLNKPKIYTIEKGTLNSDKTLQLIKQCSPNQIIIFGTSLLGSKFLDLYPNQILNLHVGLSQFYRGSSCNFWPIYDLKPQLLGATIHFVGKRIDGGNIIIQDTIA</sequence>
<dbReference type="Gene3D" id="3.40.50.170">
    <property type="entry name" value="Formyl transferase, N-terminal domain"/>
    <property type="match status" value="1"/>
</dbReference>
<evidence type="ECO:0000259" key="1">
    <source>
        <dbReference type="Pfam" id="PF00551"/>
    </source>
</evidence>
<organism evidence="2">
    <name type="scientific">marine metagenome</name>
    <dbReference type="NCBI Taxonomy" id="408172"/>
    <lineage>
        <taxon>unclassified sequences</taxon>
        <taxon>metagenomes</taxon>
        <taxon>ecological metagenomes</taxon>
    </lineage>
</organism>
<reference evidence="2" key="1">
    <citation type="submission" date="2018-05" db="EMBL/GenBank/DDBJ databases">
        <authorList>
            <person name="Lanie J.A."/>
            <person name="Ng W.-L."/>
            <person name="Kazmierczak K.M."/>
            <person name="Andrzejewski T.M."/>
            <person name="Davidsen T.M."/>
            <person name="Wayne K.J."/>
            <person name="Tettelin H."/>
            <person name="Glass J.I."/>
            <person name="Rusch D."/>
            <person name="Podicherti R."/>
            <person name="Tsui H.-C.T."/>
            <person name="Winkler M.E."/>
        </authorList>
    </citation>
    <scope>NUCLEOTIDE SEQUENCE</scope>
</reference>
<accession>A0A382HSS0</accession>
<proteinExistence type="predicted"/>
<feature type="non-terminal residue" evidence="2">
    <location>
        <position position="179"/>
    </location>
</feature>
<protein>
    <recommendedName>
        <fullName evidence="1">Formyl transferase N-terminal domain-containing protein</fullName>
    </recommendedName>
</protein>
<dbReference type="SUPFAM" id="SSF53328">
    <property type="entry name" value="Formyltransferase"/>
    <property type="match status" value="1"/>
</dbReference>